<sequence length="120" mass="13603">MQTSSQTQPPVILTPLLLPPGLTPGASFVEYQQNQWHVIISNTNALIGKSILAEDKAQSQEQMFHNMNQQLLKLQKEIDSSNIKTIKTQLVNTRQQLERVLQMTEGVEDLLIFLKSSYSH</sequence>
<dbReference type="OMA" id="EYQQNQW"/>
<evidence type="ECO:0000313" key="1">
    <source>
        <dbReference type="EMBL" id="KAF0980362.1"/>
    </source>
</evidence>
<dbReference type="RefSeq" id="XP_044565075.1">
    <property type="nucleotide sequence ID" value="XM_044704221.1"/>
</dbReference>
<evidence type="ECO:0000313" key="2">
    <source>
        <dbReference type="Proteomes" id="UP000444721"/>
    </source>
</evidence>
<name>A0A6A5C0P1_NAEFO</name>
<dbReference type="EMBL" id="VFQX01000019">
    <property type="protein sequence ID" value="KAF0980362.1"/>
    <property type="molecule type" value="Genomic_DNA"/>
</dbReference>
<dbReference type="OrthoDB" id="10315017at2759"/>
<dbReference type="AlphaFoldDB" id="A0A6A5C0P1"/>
<dbReference type="VEuPathDB" id="AmoebaDB:NF0020090"/>
<protein>
    <submittedName>
        <fullName evidence="1">Uncharacterized protein</fullName>
    </submittedName>
</protein>
<dbReference type="Proteomes" id="UP000444721">
    <property type="component" value="Unassembled WGS sequence"/>
</dbReference>
<comment type="caution">
    <text evidence="1">The sequence shown here is derived from an EMBL/GenBank/DDBJ whole genome shotgun (WGS) entry which is preliminary data.</text>
</comment>
<dbReference type="VEuPathDB" id="AmoebaDB:FDP41_013576"/>
<keyword evidence="2" id="KW-1185">Reference proteome</keyword>
<gene>
    <name evidence="1" type="ORF">FDP41_013576</name>
</gene>
<dbReference type="VEuPathDB" id="AmoebaDB:NfTy_027930"/>
<accession>A0A6A5C0P1</accession>
<reference evidence="1 2" key="1">
    <citation type="journal article" date="2019" name="Sci. Rep.">
        <title>Nanopore sequencing improves the draft genome of the human pathogenic amoeba Naegleria fowleri.</title>
        <authorList>
            <person name="Liechti N."/>
            <person name="Schurch N."/>
            <person name="Bruggmann R."/>
            <person name="Wittwer M."/>
        </authorList>
    </citation>
    <scope>NUCLEOTIDE SEQUENCE [LARGE SCALE GENOMIC DNA]</scope>
    <source>
        <strain evidence="1 2">ATCC 30894</strain>
    </source>
</reference>
<organism evidence="1 2">
    <name type="scientific">Naegleria fowleri</name>
    <name type="common">Brain eating amoeba</name>
    <dbReference type="NCBI Taxonomy" id="5763"/>
    <lineage>
        <taxon>Eukaryota</taxon>
        <taxon>Discoba</taxon>
        <taxon>Heterolobosea</taxon>
        <taxon>Tetramitia</taxon>
        <taxon>Eutetramitia</taxon>
        <taxon>Vahlkampfiidae</taxon>
        <taxon>Naegleria</taxon>
    </lineage>
</organism>
<dbReference type="GeneID" id="68120791"/>
<proteinExistence type="predicted"/>